<evidence type="ECO:0008006" key="5">
    <source>
        <dbReference type="Google" id="ProtNLM"/>
    </source>
</evidence>
<accession>A0ABR8RGV2</accession>
<evidence type="ECO:0000256" key="2">
    <source>
        <dbReference type="SAM" id="Phobius"/>
    </source>
</evidence>
<feature type="region of interest" description="Disordered" evidence="1">
    <location>
        <begin position="138"/>
        <end position="157"/>
    </location>
</feature>
<keyword evidence="4" id="KW-1185">Reference proteome</keyword>
<gene>
    <name evidence="3" type="ORF">H9653_03250</name>
</gene>
<dbReference type="PANTHER" id="PTHR34351">
    <property type="entry name" value="SLR1927 PROTEIN-RELATED"/>
    <property type="match status" value="1"/>
</dbReference>
<feature type="compositionally biased region" description="Basic and acidic residues" evidence="1">
    <location>
        <begin position="147"/>
        <end position="157"/>
    </location>
</feature>
<reference evidence="3 4" key="1">
    <citation type="submission" date="2020-08" db="EMBL/GenBank/DDBJ databases">
        <title>A Genomic Blueprint of the Chicken Gut Microbiome.</title>
        <authorList>
            <person name="Gilroy R."/>
            <person name="Ravi A."/>
            <person name="Getino M."/>
            <person name="Pursley I."/>
            <person name="Horton D.L."/>
            <person name="Alikhan N.-F."/>
            <person name="Baker D."/>
            <person name="Gharbi K."/>
            <person name="Hall N."/>
            <person name="Watson M."/>
            <person name="Adriaenssens E.M."/>
            <person name="Foster-Nyarko E."/>
            <person name="Jarju S."/>
            <person name="Secka A."/>
            <person name="Antonio M."/>
            <person name="Oren A."/>
            <person name="Chaudhuri R."/>
            <person name="La Ragione R.M."/>
            <person name="Hildebrand F."/>
            <person name="Pallen M.J."/>
        </authorList>
    </citation>
    <scope>NUCLEOTIDE SEQUENCE [LARGE SCALE GENOMIC DNA]</scope>
    <source>
        <strain evidence="3 4">Sa4CVA2</strain>
    </source>
</reference>
<dbReference type="PANTHER" id="PTHR34351:SF1">
    <property type="entry name" value="SLR1927 PROTEIN"/>
    <property type="match status" value="1"/>
</dbReference>
<organism evidence="3 4">
    <name type="scientific">Psychrobacter communis</name>
    <dbReference type="NCBI Taxonomy" id="2762238"/>
    <lineage>
        <taxon>Bacteria</taxon>
        <taxon>Pseudomonadati</taxon>
        <taxon>Pseudomonadota</taxon>
        <taxon>Gammaproteobacteria</taxon>
        <taxon>Moraxellales</taxon>
        <taxon>Moraxellaceae</taxon>
        <taxon>Psychrobacter</taxon>
    </lineage>
</organism>
<protein>
    <recommendedName>
        <fullName evidence="5">DUF58 domain-containing protein</fullName>
    </recommendedName>
</protein>
<evidence type="ECO:0000313" key="4">
    <source>
        <dbReference type="Proteomes" id="UP000606724"/>
    </source>
</evidence>
<evidence type="ECO:0000313" key="3">
    <source>
        <dbReference type="EMBL" id="MBD7947044.1"/>
    </source>
</evidence>
<keyword evidence="2" id="KW-0472">Membrane</keyword>
<comment type="caution">
    <text evidence="3">The sequence shown here is derived from an EMBL/GenBank/DDBJ whole genome shotgun (WGS) entry which is preliminary data.</text>
</comment>
<evidence type="ECO:0000256" key="1">
    <source>
        <dbReference type="SAM" id="MobiDB-lite"/>
    </source>
</evidence>
<name>A0ABR8RGV2_9GAMM</name>
<dbReference type="RefSeq" id="WP_191690417.1">
    <property type="nucleotide sequence ID" value="NZ_JACSQR010000005.1"/>
</dbReference>
<keyword evidence="2" id="KW-0812">Transmembrane</keyword>
<proteinExistence type="predicted"/>
<feature type="transmembrane region" description="Helical" evidence="2">
    <location>
        <begin position="37"/>
        <end position="60"/>
    </location>
</feature>
<sequence length="362" mass="41084">MSILPKALTVPARSVLSRWFASRAPKSDSATLNLRNVYIFFSREGLLFAVLLIITFIAGINYGNNLVLGLCFYLISVWLISFHVTFAHISGLQVRLLDITMAEAGAPVWVTLQLRNDSRRPRRQLLFTFEQIVSAQTEQKPHKKVDRKANKNNDNKREIHADSQHSVLVTRLQDEQIIRLPVQTHRRGQLQLPRLKIKTVYPLGIMRAWSYVYFARRAWVYPKPEVFDWQAQYAIASPEDLPIGGQYRQGQDDFDRLDNYIVGESLARVSWGHVARGQGMFTKHFTDPVGHEQTLDYADMPAAQHEQKLAQMAYGVLTLGELGVPFNMRLPNETTVNKHSAATKGAGETFAQACLLRLAKSP</sequence>
<dbReference type="Proteomes" id="UP000606724">
    <property type="component" value="Unassembled WGS sequence"/>
</dbReference>
<dbReference type="EMBL" id="JACSQR010000005">
    <property type="protein sequence ID" value="MBD7947044.1"/>
    <property type="molecule type" value="Genomic_DNA"/>
</dbReference>
<feature type="transmembrane region" description="Helical" evidence="2">
    <location>
        <begin position="66"/>
        <end position="86"/>
    </location>
</feature>
<keyword evidence="2" id="KW-1133">Transmembrane helix</keyword>